<dbReference type="Proteomes" id="UP001235939">
    <property type="component" value="Chromosome 02"/>
</dbReference>
<proteinExistence type="predicted"/>
<dbReference type="Pfam" id="PF16878">
    <property type="entry name" value="SIX1_SD"/>
    <property type="match status" value="1"/>
</dbReference>
<dbReference type="Pfam" id="PF05920">
    <property type="entry name" value="Homeobox_KN"/>
    <property type="match status" value="1"/>
</dbReference>
<dbReference type="PROSITE" id="PS50071">
    <property type="entry name" value="HOMEOBOX_2"/>
    <property type="match status" value="1"/>
</dbReference>
<evidence type="ECO:0000256" key="2">
    <source>
        <dbReference type="ARBA" id="ARBA00023125"/>
    </source>
</evidence>
<protein>
    <submittedName>
        <fullName evidence="7">SIX2</fullName>
    </submittedName>
</protein>
<dbReference type="Gene3D" id="1.10.10.60">
    <property type="entry name" value="Homeodomain-like"/>
    <property type="match status" value="1"/>
</dbReference>
<dbReference type="InterPro" id="IPR001888">
    <property type="entry name" value="Transposase_1"/>
</dbReference>
<feature type="DNA-binding region" description="Homeobox" evidence="5">
    <location>
        <begin position="341"/>
        <end position="400"/>
    </location>
</feature>
<dbReference type="SMART" id="SM00389">
    <property type="entry name" value="HOX"/>
    <property type="match status" value="1"/>
</dbReference>
<keyword evidence="8" id="KW-1185">Reference proteome</keyword>
<evidence type="ECO:0000259" key="6">
    <source>
        <dbReference type="PROSITE" id="PS50071"/>
    </source>
</evidence>
<name>A0ABY6K5X1_9ARAC</name>
<dbReference type="InterPro" id="IPR017970">
    <property type="entry name" value="Homeobox_CS"/>
</dbReference>
<dbReference type="PANTHER" id="PTHR10390:SF61">
    <property type="entry name" value="HOMEOBOX PROTEIN SIX2"/>
    <property type="match status" value="1"/>
</dbReference>
<evidence type="ECO:0000256" key="5">
    <source>
        <dbReference type="PROSITE-ProRule" id="PRU00108"/>
    </source>
</evidence>
<keyword evidence="3 5" id="KW-0371">Homeobox</keyword>
<evidence type="ECO:0000256" key="3">
    <source>
        <dbReference type="ARBA" id="ARBA00023155"/>
    </source>
</evidence>
<dbReference type="InterPro" id="IPR008422">
    <property type="entry name" value="KN_HD"/>
</dbReference>
<evidence type="ECO:0000313" key="7">
    <source>
        <dbReference type="EMBL" id="UYV63952.1"/>
    </source>
</evidence>
<keyword evidence="2 5" id="KW-0238">DNA-binding</keyword>
<evidence type="ECO:0000313" key="8">
    <source>
        <dbReference type="Proteomes" id="UP001235939"/>
    </source>
</evidence>
<dbReference type="CDD" id="cd00086">
    <property type="entry name" value="homeodomain"/>
    <property type="match status" value="1"/>
</dbReference>
<evidence type="ECO:0000256" key="4">
    <source>
        <dbReference type="ARBA" id="ARBA00023242"/>
    </source>
</evidence>
<dbReference type="Gene3D" id="3.30.420.10">
    <property type="entry name" value="Ribonuclease H-like superfamily/Ribonuclease H"/>
    <property type="match status" value="1"/>
</dbReference>
<gene>
    <name evidence="7" type="ORF">LAZ67_2006117</name>
</gene>
<dbReference type="PROSITE" id="PS00027">
    <property type="entry name" value="HOMEOBOX_1"/>
    <property type="match status" value="1"/>
</dbReference>
<evidence type="ECO:0000256" key="1">
    <source>
        <dbReference type="ARBA" id="ARBA00004123"/>
    </source>
</evidence>
<dbReference type="PANTHER" id="PTHR10390">
    <property type="entry name" value="HOMEOBOX PROTEIN SIX"/>
    <property type="match status" value="1"/>
</dbReference>
<dbReference type="InterPro" id="IPR009057">
    <property type="entry name" value="Homeodomain-like_sf"/>
</dbReference>
<dbReference type="SUPFAM" id="SSF46689">
    <property type="entry name" value="Homeodomain-like"/>
    <property type="match status" value="1"/>
</dbReference>
<reference evidence="7 8" key="1">
    <citation type="submission" date="2022-01" db="EMBL/GenBank/DDBJ databases">
        <title>A chromosomal length assembly of Cordylochernes scorpioides.</title>
        <authorList>
            <person name="Zeh D."/>
            <person name="Zeh J."/>
        </authorList>
    </citation>
    <scope>NUCLEOTIDE SEQUENCE [LARGE SCALE GENOMIC DNA]</scope>
    <source>
        <strain evidence="7">IN4F17</strain>
        <tissue evidence="7">Whole Body</tissue>
    </source>
</reference>
<dbReference type="Pfam" id="PF01359">
    <property type="entry name" value="Transposase_1"/>
    <property type="match status" value="1"/>
</dbReference>
<organism evidence="7 8">
    <name type="scientific">Cordylochernes scorpioides</name>
    <dbReference type="NCBI Taxonomy" id="51811"/>
    <lineage>
        <taxon>Eukaryota</taxon>
        <taxon>Metazoa</taxon>
        <taxon>Ecdysozoa</taxon>
        <taxon>Arthropoda</taxon>
        <taxon>Chelicerata</taxon>
        <taxon>Arachnida</taxon>
        <taxon>Pseudoscorpiones</taxon>
        <taxon>Cheliferoidea</taxon>
        <taxon>Chernetidae</taxon>
        <taxon>Cordylochernes</taxon>
    </lineage>
</organism>
<dbReference type="EMBL" id="CP092864">
    <property type="protein sequence ID" value="UYV63952.1"/>
    <property type="molecule type" value="Genomic_DNA"/>
</dbReference>
<keyword evidence="4 5" id="KW-0539">Nucleus</keyword>
<comment type="subcellular location">
    <subcellularLocation>
        <location evidence="1 5">Nucleus</location>
    </subcellularLocation>
</comment>
<dbReference type="InterPro" id="IPR036397">
    <property type="entry name" value="RNaseH_sf"/>
</dbReference>
<sequence>MKKLCGYYVPRNLTDQQRETKLSICKDLIETTNNDSDFLKTIITGDETWCFLFDPQTKKQSLEWHTPSSPRNKKIRLEKFKGKVMLVVFFDYQVLVYYEFIKEGVTINKQAYKEMLVRLRDAIRRKRNQLFKSKQWKLLQDNAPAHRAIIVQDYLAKHSVSILAHPPYSPDIALCDFFFFLKLKMTLKGRRFSSSSEVIENATVELNKLRKIDFELAFQQIFSRWKKCDQVACVCEVLQQSGHIERLGRFLWSLPACDHLQGHESVLKAKALVAFHRGHFKELYSILENHTFSPQAHSKLQGLWMKAHYIEAERLRGRPLGAVGKYRIRRKFPLPRTIWDGEETSYCFKEKSRRVLRQWYAHNPYPTPREKRELAEATGLTTTQVSNWFKNRRQRDRAAEVKDRTKHYEGITIHPDGTRTYRTCNNCPGVELTPTHIFSCPAMAAALKKINMDPEQQLYTPKIEDIATAVIEMYGDI</sequence>
<dbReference type="InterPro" id="IPR001356">
    <property type="entry name" value="HD"/>
</dbReference>
<dbReference type="InterPro" id="IPR031701">
    <property type="entry name" value="SIX1_SD"/>
</dbReference>
<feature type="domain" description="Homeobox" evidence="6">
    <location>
        <begin position="339"/>
        <end position="399"/>
    </location>
</feature>
<accession>A0ABY6K5X1</accession>